<feature type="domain" description="CDC20/Fizzy WD40" evidence="6">
    <location>
        <begin position="39"/>
        <end position="323"/>
    </location>
</feature>
<evidence type="ECO:0000256" key="3">
    <source>
        <dbReference type="ARBA" id="ARBA00022737"/>
    </source>
</evidence>
<evidence type="ECO:0000313" key="8">
    <source>
        <dbReference type="Proteomes" id="UP000740883"/>
    </source>
</evidence>
<organism evidence="7 8">
    <name type="scientific">Nosema granulosis</name>
    <dbReference type="NCBI Taxonomy" id="83296"/>
    <lineage>
        <taxon>Eukaryota</taxon>
        <taxon>Fungi</taxon>
        <taxon>Fungi incertae sedis</taxon>
        <taxon>Microsporidia</taxon>
        <taxon>Nosematidae</taxon>
        <taxon>Nosema</taxon>
    </lineage>
</organism>
<evidence type="ECO:0000313" key="7">
    <source>
        <dbReference type="EMBL" id="KAF9761310.1"/>
    </source>
</evidence>
<dbReference type="InterPro" id="IPR015943">
    <property type="entry name" value="WD40/YVTN_repeat-like_dom_sf"/>
</dbReference>
<feature type="repeat" description="WD" evidence="5">
    <location>
        <begin position="157"/>
        <end position="191"/>
    </location>
</feature>
<keyword evidence="3" id="KW-0677">Repeat</keyword>
<evidence type="ECO:0000256" key="4">
    <source>
        <dbReference type="ARBA" id="ARBA00023306"/>
    </source>
</evidence>
<dbReference type="GO" id="GO:1990757">
    <property type="term" value="F:ubiquitin ligase activator activity"/>
    <property type="evidence" value="ECO:0007669"/>
    <property type="project" value="TreeGrafter"/>
</dbReference>
<dbReference type="GO" id="GO:0031145">
    <property type="term" value="P:anaphase-promoting complex-dependent catabolic process"/>
    <property type="evidence" value="ECO:0007669"/>
    <property type="project" value="TreeGrafter"/>
</dbReference>
<dbReference type="GO" id="GO:1905786">
    <property type="term" value="P:positive regulation of anaphase-promoting complex-dependent catabolic process"/>
    <property type="evidence" value="ECO:0007669"/>
    <property type="project" value="TreeGrafter"/>
</dbReference>
<dbReference type="GO" id="GO:0005680">
    <property type="term" value="C:anaphase-promoting complex"/>
    <property type="evidence" value="ECO:0007669"/>
    <property type="project" value="TreeGrafter"/>
</dbReference>
<evidence type="ECO:0000259" key="6">
    <source>
        <dbReference type="Pfam" id="PF24807"/>
    </source>
</evidence>
<dbReference type="AlphaFoldDB" id="A0A9P6GZA8"/>
<dbReference type="InterPro" id="IPR033010">
    <property type="entry name" value="Cdc20/Fizzy"/>
</dbReference>
<accession>A0A9P6GZA8</accession>
<dbReference type="InterPro" id="IPR036322">
    <property type="entry name" value="WD40_repeat_dom_sf"/>
</dbReference>
<dbReference type="Gene3D" id="2.130.10.10">
    <property type="entry name" value="YVTN repeat-like/Quinoprotein amine dehydrogenase"/>
    <property type="match status" value="1"/>
</dbReference>
<dbReference type="OrthoDB" id="10263272at2759"/>
<dbReference type="PROSITE" id="PS50082">
    <property type="entry name" value="WD_REPEATS_2"/>
    <property type="match status" value="2"/>
</dbReference>
<dbReference type="InterPro" id="IPR001680">
    <property type="entry name" value="WD40_rpt"/>
</dbReference>
<dbReference type="PROSITE" id="PS50294">
    <property type="entry name" value="WD_REPEATS_REGION"/>
    <property type="match status" value="1"/>
</dbReference>
<dbReference type="GO" id="GO:0010997">
    <property type="term" value="F:anaphase-promoting complex binding"/>
    <property type="evidence" value="ECO:0007669"/>
    <property type="project" value="InterPro"/>
</dbReference>
<evidence type="ECO:0000256" key="2">
    <source>
        <dbReference type="ARBA" id="ARBA00022574"/>
    </source>
</evidence>
<dbReference type="PANTHER" id="PTHR19918">
    <property type="entry name" value="CELL DIVISION CYCLE 20 CDC20 FIZZY -RELATED"/>
    <property type="match status" value="1"/>
</dbReference>
<dbReference type="Proteomes" id="UP000740883">
    <property type="component" value="Unassembled WGS sequence"/>
</dbReference>
<comment type="similarity">
    <text evidence="1">Belongs to the WD repeat CDC20/Fizzy family.</text>
</comment>
<proteinExistence type="inferred from homology"/>
<keyword evidence="8" id="KW-1185">Reference proteome</keyword>
<dbReference type="InterPro" id="IPR056150">
    <property type="entry name" value="WD40_CDC20-Fz"/>
</dbReference>
<comment type="caution">
    <text evidence="7">The sequence shown here is derived from an EMBL/GenBank/DDBJ whole genome shotgun (WGS) entry which is preliminary data.</text>
</comment>
<protein>
    <submittedName>
        <fullName evidence="7">WD repeat-containing protein srw1</fullName>
    </submittedName>
</protein>
<reference evidence="7 8" key="1">
    <citation type="journal article" date="2020" name="Genome Biol. Evol.">
        <title>Comparative genomics of strictly vertically transmitted, feminizing microsporidia endosymbionts of amphipod crustaceans.</title>
        <authorList>
            <person name="Cormier A."/>
            <person name="Chebbi M.A."/>
            <person name="Giraud I."/>
            <person name="Wattier R."/>
            <person name="Teixeira M."/>
            <person name="Gilbert C."/>
            <person name="Rigaud T."/>
            <person name="Cordaux R."/>
        </authorList>
    </citation>
    <scope>NUCLEOTIDE SEQUENCE [LARGE SCALE GENOMIC DNA]</scope>
    <source>
        <strain evidence="7 8">Ou3-Ou53</strain>
    </source>
</reference>
<evidence type="ECO:0000256" key="1">
    <source>
        <dbReference type="ARBA" id="ARBA00006445"/>
    </source>
</evidence>
<keyword evidence="4" id="KW-0131">Cell cycle</keyword>
<dbReference type="Pfam" id="PF24807">
    <property type="entry name" value="WD40_CDC20-Fz"/>
    <property type="match status" value="1"/>
</dbReference>
<feature type="repeat" description="WD" evidence="5">
    <location>
        <begin position="292"/>
        <end position="333"/>
    </location>
</feature>
<gene>
    <name evidence="7" type="primary">srw1</name>
    <name evidence="7" type="ORF">NGRA_2729</name>
</gene>
<sequence length="336" mass="38079">MDGYLQNKSSLPFHPFDISADPFRPVVVTQPYREIKTKSLADDFYSNLIDWHRDKVYIAIEDSVFCHNFLTASTAHIHTFPNSIITCIKGHKESIILGTNSGNLHTLDLNSLKSSRYSFHRSRIGVIHFNGDHILTGSRDKRIKIIDSKNGKIVDTIMHHTQEVCGLGINKTNKYLATGGNDNKLYIYDYRRLDVPLKKCLQHKAAIKAISWSPNSPNLFVTGGGTADKTVKLWDTKMIGSETGPLVKSVDYGSQVCNIRWLSSNLLLSSHGYSKDDVRLCSLFNFKFQKQYLGHKNRVIHFSVSPDQKYFVTGSSDCSIKFWEIKDGESSELKIR</sequence>
<dbReference type="SMART" id="SM00320">
    <property type="entry name" value="WD40"/>
    <property type="match status" value="4"/>
</dbReference>
<dbReference type="EMBL" id="SBJO01000364">
    <property type="protein sequence ID" value="KAF9761310.1"/>
    <property type="molecule type" value="Genomic_DNA"/>
</dbReference>
<dbReference type="SUPFAM" id="SSF50978">
    <property type="entry name" value="WD40 repeat-like"/>
    <property type="match status" value="1"/>
</dbReference>
<name>A0A9P6GZA8_9MICR</name>
<keyword evidence="2 5" id="KW-0853">WD repeat</keyword>
<evidence type="ECO:0000256" key="5">
    <source>
        <dbReference type="PROSITE-ProRule" id="PRU00221"/>
    </source>
</evidence>
<dbReference type="PANTHER" id="PTHR19918:SF1">
    <property type="entry name" value="FIZZY-RELATED PROTEIN HOMOLOG"/>
    <property type="match status" value="1"/>
</dbReference>